<sequence length="738" mass="82468">MESTVSVTFLISFSILLCESYHHGVETTTVVQTLERTFPEKVAGINTDLAGLIQRLHLQELFHRYGENNSLTIEGFRKLIQNIGIDKMKRIKFSHDHDHEHDHEHDHDHDHHLHHNHVSLSKNSEKTVCPNHEPDANKDPRNSHSKEPHKAENVDHQQNVVRSKNTVNEIAASINTTPTEGSSELQNLEPGDGKSIPRVGLAAANAVNLTEGSNASWLANNKANESLASLKESERGSYLYSKLKSQNTQECSSASRLMQSHGIDTQVLLSATEFSYLCPALINQIDGKYCIVHASTEKAETPPKGSSLQIAWIGGFISISVISFLSLLGVILVPLMNRVFFKFLLSFLVALAVGTLSGDAFLHLLPHSHGNHHHHHEKPPLEQNKGSLFKHLVVQSTEESAYLDSTWKGLTALGGLYFMFLVEHLITLIKQFKDKKKKVKKPIFFWNKKKNEDDGESKKFSTNEEKLDTDDRSEGYLGTDSQDPSPFISQQPAMQEEEEVMIAHSHQEEADNEYVSRGCRNKCHSHLHDTLGQTDHLSHHHHDYHHILHHHHHQNHHPHSHSQRYSREELKDAGIATLAWMVIMGDGLHNFSDGLAIGAAFTEGLSSGLSTSVAVFCHELPHELGDFAVLLKAGMTVKQAVLYNALSAMLAYLGMATGILIGHYADNVSMWIFALTAGLFMYVALVDMVPEMLHNDASDHGCSRWGYFLLQNAGILLGFGIMLLISVFEHKIVFSINL</sequence>
<feature type="transmembrane region" description="Helical" evidence="13">
    <location>
        <begin position="707"/>
        <end position="728"/>
    </location>
</feature>
<dbReference type="Pfam" id="PF02535">
    <property type="entry name" value="Zip"/>
    <property type="match status" value="1"/>
</dbReference>
<evidence type="ECO:0000256" key="12">
    <source>
        <dbReference type="SAM" id="MobiDB-lite"/>
    </source>
</evidence>
<evidence type="ECO:0000256" key="4">
    <source>
        <dbReference type="ARBA" id="ARBA00022692"/>
    </source>
</evidence>
<feature type="non-terminal residue" evidence="15">
    <location>
        <position position="1"/>
    </location>
</feature>
<keyword evidence="6 13" id="KW-0472">Membrane</keyword>
<keyword evidence="14" id="KW-0732">Signal</keyword>
<dbReference type="GO" id="GO:0071578">
    <property type="term" value="P:zinc ion import across plasma membrane"/>
    <property type="evidence" value="ECO:0007669"/>
    <property type="project" value="TreeGrafter"/>
</dbReference>
<accession>A0A851PCZ1</accession>
<feature type="compositionally biased region" description="Basic and acidic residues" evidence="12">
    <location>
        <begin position="451"/>
        <end position="474"/>
    </location>
</feature>
<feature type="transmembrane region" description="Helical" evidence="13">
    <location>
        <begin position="410"/>
        <end position="429"/>
    </location>
</feature>
<feature type="signal peptide" evidence="14">
    <location>
        <begin position="1"/>
        <end position="20"/>
    </location>
</feature>
<reference evidence="15" key="1">
    <citation type="submission" date="2019-09" db="EMBL/GenBank/DDBJ databases">
        <title>Bird 10,000 Genomes (B10K) Project - Family phase.</title>
        <authorList>
            <person name="Zhang G."/>
        </authorList>
    </citation>
    <scope>NUCLEOTIDE SEQUENCE</scope>
    <source>
        <strain evidence="15">B10K-DU-001-08</strain>
        <tissue evidence="15">Muscle</tissue>
    </source>
</reference>
<feature type="compositionally biased region" description="Basic and acidic residues" evidence="12">
    <location>
        <begin position="132"/>
        <end position="155"/>
    </location>
</feature>
<dbReference type="Proteomes" id="UP000613066">
    <property type="component" value="Unassembled WGS sequence"/>
</dbReference>
<evidence type="ECO:0000256" key="2">
    <source>
        <dbReference type="ARBA" id="ARBA00006939"/>
    </source>
</evidence>
<evidence type="ECO:0000313" key="16">
    <source>
        <dbReference type="Proteomes" id="UP000613066"/>
    </source>
</evidence>
<gene>
    <name evidence="15" type="primary">Slc39a6</name>
    <name evidence="15" type="ORF">PENPIL_R03808</name>
</gene>
<evidence type="ECO:0000256" key="6">
    <source>
        <dbReference type="ARBA" id="ARBA00023136"/>
    </source>
</evidence>
<keyword evidence="3" id="KW-1003">Cell membrane</keyword>
<feature type="non-terminal residue" evidence="15">
    <location>
        <position position="738"/>
    </location>
</feature>
<evidence type="ECO:0000313" key="15">
    <source>
        <dbReference type="EMBL" id="NXC51174.1"/>
    </source>
</evidence>
<dbReference type="GO" id="GO:0030003">
    <property type="term" value="P:intracellular monoatomic cation homeostasis"/>
    <property type="evidence" value="ECO:0007669"/>
    <property type="project" value="TreeGrafter"/>
</dbReference>
<dbReference type="GO" id="GO:0005886">
    <property type="term" value="C:plasma membrane"/>
    <property type="evidence" value="ECO:0007669"/>
    <property type="project" value="UniProtKB-SubCell"/>
</dbReference>
<feature type="transmembrane region" description="Helical" evidence="13">
    <location>
        <begin position="343"/>
        <end position="365"/>
    </location>
</feature>
<dbReference type="GO" id="GO:0140410">
    <property type="term" value="F:monoatomic cation:bicarbonate symporter activity"/>
    <property type="evidence" value="ECO:0007669"/>
    <property type="project" value="TreeGrafter"/>
</dbReference>
<evidence type="ECO:0000256" key="3">
    <source>
        <dbReference type="ARBA" id="ARBA00022475"/>
    </source>
</evidence>
<evidence type="ECO:0000256" key="7">
    <source>
        <dbReference type="ARBA" id="ARBA00023180"/>
    </source>
</evidence>
<feature type="region of interest" description="Disordered" evidence="12">
    <location>
        <begin position="451"/>
        <end position="488"/>
    </location>
</feature>
<keyword evidence="4 13" id="KW-0812">Transmembrane</keyword>
<dbReference type="PANTHER" id="PTHR12191:SF22">
    <property type="entry name" value="ZINC TRANSPORTER ZIP6"/>
    <property type="match status" value="1"/>
</dbReference>
<dbReference type="EMBL" id="WBMW01006374">
    <property type="protein sequence ID" value="NXC51174.1"/>
    <property type="molecule type" value="Genomic_DNA"/>
</dbReference>
<feature type="region of interest" description="Disordered" evidence="12">
    <location>
        <begin position="96"/>
        <end position="159"/>
    </location>
</feature>
<comment type="subcellular location">
    <subcellularLocation>
        <location evidence="1">Cell membrane</location>
        <topology evidence="1">Multi-pass membrane protein</topology>
    </subcellularLocation>
</comment>
<keyword evidence="7" id="KW-0325">Glycoprotein</keyword>
<keyword evidence="5 13" id="KW-1133">Transmembrane helix</keyword>
<comment type="catalytic activity">
    <reaction evidence="8">
        <text>Zn(2+)(in) = Zn(2+)(out)</text>
        <dbReference type="Rhea" id="RHEA:29351"/>
        <dbReference type="ChEBI" id="CHEBI:29105"/>
    </reaction>
</comment>
<evidence type="ECO:0000256" key="11">
    <source>
        <dbReference type="ARBA" id="ARBA00042779"/>
    </source>
</evidence>
<dbReference type="InterPro" id="IPR050799">
    <property type="entry name" value="ZIP_Transporter"/>
</dbReference>
<feature type="compositionally biased region" description="Polar residues" evidence="12">
    <location>
        <begin position="479"/>
        <end position="488"/>
    </location>
</feature>
<evidence type="ECO:0000256" key="5">
    <source>
        <dbReference type="ARBA" id="ARBA00022989"/>
    </source>
</evidence>
<evidence type="ECO:0000256" key="9">
    <source>
        <dbReference type="ARBA" id="ARBA00039393"/>
    </source>
</evidence>
<proteinExistence type="inferred from homology"/>
<dbReference type="GO" id="GO:0005385">
    <property type="term" value="F:zinc ion transmembrane transporter activity"/>
    <property type="evidence" value="ECO:0007669"/>
    <property type="project" value="TreeGrafter"/>
</dbReference>
<comment type="similarity">
    <text evidence="2">Belongs to the ZIP transporter (TC 2.A.5) family.</text>
</comment>
<dbReference type="AlphaFoldDB" id="A0A851PCZ1"/>
<name>A0A851PCZ1_9GALL</name>
<keyword evidence="16" id="KW-1185">Reference proteome</keyword>
<comment type="caution">
    <text evidence="15">The sequence shown here is derived from an EMBL/GenBank/DDBJ whole genome shotgun (WGS) entry which is preliminary data.</text>
</comment>
<feature type="region of interest" description="Disordered" evidence="12">
    <location>
        <begin position="174"/>
        <end position="193"/>
    </location>
</feature>
<evidence type="ECO:0000256" key="13">
    <source>
        <dbReference type="SAM" id="Phobius"/>
    </source>
</evidence>
<evidence type="ECO:0000256" key="8">
    <source>
        <dbReference type="ARBA" id="ARBA00034634"/>
    </source>
</evidence>
<feature type="chain" id="PRO_5032287186" description="Zinc transporter ZIP6" evidence="14">
    <location>
        <begin position="21"/>
        <end position="738"/>
    </location>
</feature>
<dbReference type="PANTHER" id="PTHR12191">
    <property type="entry name" value="SOLUTE CARRIER FAMILY 39"/>
    <property type="match status" value="1"/>
</dbReference>
<dbReference type="InterPro" id="IPR003689">
    <property type="entry name" value="ZIP"/>
</dbReference>
<evidence type="ECO:0000256" key="1">
    <source>
        <dbReference type="ARBA" id="ARBA00004651"/>
    </source>
</evidence>
<feature type="transmembrane region" description="Helical" evidence="13">
    <location>
        <begin position="310"/>
        <end position="336"/>
    </location>
</feature>
<feature type="transmembrane region" description="Helical" evidence="13">
    <location>
        <begin position="668"/>
        <end position="686"/>
    </location>
</feature>
<protein>
    <recommendedName>
        <fullName evidence="9">Zinc transporter ZIP6</fullName>
    </recommendedName>
    <alternativeName>
        <fullName evidence="11">Solute carrier family 39 member 6</fullName>
    </alternativeName>
    <alternativeName>
        <fullName evidence="10">Zrt- and Irt-like protein 6</fullName>
    </alternativeName>
</protein>
<feature type="compositionally biased region" description="Basic and acidic residues" evidence="12">
    <location>
        <begin position="96"/>
        <end position="111"/>
    </location>
</feature>
<evidence type="ECO:0000256" key="10">
    <source>
        <dbReference type="ARBA" id="ARBA00041704"/>
    </source>
</evidence>
<dbReference type="OrthoDB" id="200954at2759"/>
<organism evidence="15 16">
    <name type="scientific">Penelope pileata</name>
    <dbReference type="NCBI Taxonomy" id="1118817"/>
    <lineage>
        <taxon>Eukaryota</taxon>
        <taxon>Metazoa</taxon>
        <taxon>Chordata</taxon>
        <taxon>Craniata</taxon>
        <taxon>Vertebrata</taxon>
        <taxon>Euteleostomi</taxon>
        <taxon>Archelosauria</taxon>
        <taxon>Archosauria</taxon>
        <taxon>Dinosauria</taxon>
        <taxon>Saurischia</taxon>
        <taxon>Theropoda</taxon>
        <taxon>Coelurosauria</taxon>
        <taxon>Aves</taxon>
        <taxon>Neognathae</taxon>
        <taxon>Galloanserae</taxon>
        <taxon>Galliformes</taxon>
        <taxon>Cracidae</taxon>
        <taxon>Penelope</taxon>
    </lineage>
</organism>
<feature type="compositionally biased region" description="Polar residues" evidence="12">
    <location>
        <begin position="174"/>
        <end position="186"/>
    </location>
</feature>
<evidence type="ECO:0000256" key="14">
    <source>
        <dbReference type="SAM" id="SignalP"/>
    </source>
</evidence>
<feature type="transmembrane region" description="Helical" evidence="13">
    <location>
        <begin position="641"/>
        <end position="662"/>
    </location>
</feature>